<dbReference type="PANTHER" id="PTHR43173">
    <property type="entry name" value="ABC1 FAMILY PROTEIN"/>
    <property type="match status" value="1"/>
</dbReference>
<accession>A0ABP0KYV3</accession>
<evidence type="ECO:0000259" key="1">
    <source>
        <dbReference type="Pfam" id="PF03109"/>
    </source>
</evidence>
<dbReference type="PANTHER" id="PTHR43173:SF19">
    <property type="entry name" value="AARF DOMAIN-CONTAINING PROTEIN KINASE 1"/>
    <property type="match status" value="1"/>
</dbReference>
<feature type="domain" description="ABC1 atypical kinase-like" evidence="1">
    <location>
        <begin position="15"/>
        <end position="224"/>
    </location>
</feature>
<proteinExistence type="predicted"/>
<dbReference type="EMBL" id="CAXAMN010010446">
    <property type="protein sequence ID" value="CAK9031768.1"/>
    <property type="molecule type" value="Genomic_DNA"/>
</dbReference>
<keyword evidence="4" id="KW-1185">Reference proteome</keyword>
<dbReference type="EMBL" id="CAXAMN010010224">
    <property type="protein sequence ID" value="CAK9031149.1"/>
    <property type="molecule type" value="Genomic_DNA"/>
</dbReference>
<evidence type="ECO:0000313" key="2">
    <source>
        <dbReference type="EMBL" id="CAK9031149.1"/>
    </source>
</evidence>
<reference evidence="2 4" key="1">
    <citation type="submission" date="2024-02" db="EMBL/GenBank/DDBJ databases">
        <authorList>
            <person name="Chen Y."/>
            <person name="Shah S."/>
            <person name="Dougan E. K."/>
            <person name="Thang M."/>
            <person name="Chan C."/>
        </authorList>
    </citation>
    <scope>NUCLEOTIDE SEQUENCE [LARGE SCALE GENOMIC DNA]</scope>
</reference>
<evidence type="ECO:0000313" key="3">
    <source>
        <dbReference type="EMBL" id="CAK9031768.1"/>
    </source>
</evidence>
<gene>
    <name evidence="2" type="ORF">CCMP2556_LOCUS18167</name>
    <name evidence="3" type="ORF">CCMP2556_LOCUS18407</name>
</gene>
<sequence>MPHAGDVRWVPAPKAVVQSDLFIVRCLDNILSLIFKEEGFSMAWAIDEFEKTVSTELDFREEAQHADRCRAFFRAHRGSGKLRGGRIVVPGIHHDLTTQRVLVMDFSRGLPIARLTAAVRKCREGGTTELTWEEERAAEAAPEAARLLAEAFGAMCFSEGFLHCDPHPGNLLVELPQAAEAAASSVRLVILDHGLYCELSNDRRQAMCELWEAMILQDSNQLISSSHRLGIDEATAELLPLYFTNRSMSTYAGLGQPITLEEKDRLKQQLLESGVLPEGGGSVAMAGLALLADRLPADFLMVMRTMHLVAALHRDLGGTAAERFACYAAAASHGRWERTGWMNAWFQPRLFHLRWSLKEAGMKLHAPHAGREHFSIARCLAELGNQRGEKAAADALHSSAGLAGHSSAVRCVPDLLGT</sequence>
<dbReference type="Pfam" id="PF03109">
    <property type="entry name" value="ABC1"/>
    <property type="match status" value="1"/>
</dbReference>
<name>A0ABP0KYV3_9DINO</name>
<dbReference type="InterPro" id="IPR004147">
    <property type="entry name" value="ABC1_dom"/>
</dbReference>
<dbReference type="InterPro" id="IPR051130">
    <property type="entry name" value="Mito_struct-func_regulator"/>
</dbReference>
<dbReference type="SUPFAM" id="SSF56112">
    <property type="entry name" value="Protein kinase-like (PK-like)"/>
    <property type="match status" value="1"/>
</dbReference>
<dbReference type="Proteomes" id="UP001642484">
    <property type="component" value="Unassembled WGS sequence"/>
</dbReference>
<evidence type="ECO:0000313" key="4">
    <source>
        <dbReference type="Proteomes" id="UP001642484"/>
    </source>
</evidence>
<comment type="caution">
    <text evidence="2">The sequence shown here is derived from an EMBL/GenBank/DDBJ whole genome shotgun (WGS) entry which is preliminary data.</text>
</comment>
<organism evidence="2 4">
    <name type="scientific">Durusdinium trenchii</name>
    <dbReference type="NCBI Taxonomy" id="1381693"/>
    <lineage>
        <taxon>Eukaryota</taxon>
        <taxon>Sar</taxon>
        <taxon>Alveolata</taxon>
        <taxon>Dinophyceae</taxon>
        <taxon>Suessiales</taxon>
        <taxon>Symbiodiniaceae</taxon>
        <taxon>Durusdinium</taxon>
    </lineage>
</organism>
<protein>
    <recommendedName>
        <fullName evidence="1">ABC1 atypical kinase-like domain-containing protein</fullName>
    </recommendedName>
</protein>
<dbReference type="InterPro" id="IPR011009">
    <property type="entry name" value="Kinase-like_dom_sf"/>
</dbReference>